<dbReference type="InterPro" id="IPR036890">
    <property type="entry name" value="HATPase_C_sf"/>
</dbReference>
<dbReference type="Pfam" id="PF00989">
    <property type="entry name" value="PAS"/>
    <property type="match status" value="1"/>
</dbReference>
<dbReference type="Proteomes" id="UP000663651">
    <property type="component" value="Chromosome"/>
</dbReference>
<dbReference type="PROSITE" id="PS50885">
    <property type="entry name" value="HAMP"/>
    <property type="match status" value="1"/>
</dbReference>
<evidence type="ECO:0000256" key="6">
    <source>
        <dbReference type="ARBA" id="ARBA00022679"/>
    </source>
</evidence>
<keyword evidence="21" id="KW-1185">Reference proteome</keyword>
<keyword evidence="14" id="KW-0175">Coiled coil</keyword>
<protein>
    <recommendedName>
        <fullName evidence="3">histidine kinase</fullName>
        <ecNumber evidence="3">2.7.13.3</ecNumber>
    </recommendedName>
</protein>
<dbReference type="CDD" id="cd00130">
    <property type="entry name" value="PAS"/>
    <property type="match status" value="1"/>
</dbReference>
<dbReference type="PRINTS" id="PR00344">
    <property type="entry name" value="BCTRLSENSOR"/>
</dbReference>
<dbReference type="InterPro" id="IPR003661">
    <property type="entry name" value="HisK_dim/P_dom"/>
</dbReference>
<dbReference type="SMART" id="SM00387">
    <property type="entry name" value="HATPase_c"/>
    <property type="match status" value="1"/>
</dbReference>
<feature type="domain" description="HAMP" evidence="19">
    <location>
        <begin position="348"/>
        <end position="400"/>
    </location>
</feature>
<comment type="subcellular location">
    <subcellularLocation>
        <location evidence="2">Cell membrane</location>
        <topology evidence="2">Multi-pass membrane protein</topology>
    </subcellularLocation>
</comment>
<keyword evidence="10" id="KW-0067">ATP-binding</keyword>
<dbReference type="PROSITE" id="PS50112">
    <property type="entry name" value="PAS"/>
    <property type="match status" value="1"/>
</dbReference>
<reference evidence="20 21" key="1">
    <citation type="submission" date="2021-03" db="EMBL/GenBank/DDBJ databases">
        <title>Geobacter metallireducens gen. nov. sp. nov., a microorganism capable of coupling the complete oxidation of organic compounds to the reduction of iron and other metals.</title>
        <authorList>
            <person name="Li Y."/>
        </authorList>
    </citation>
    <scope>NUCLEOTIDE SEQUENCE [LARGE SCALE GENOMIC DNA]</scope>
    <source>
        <strain evidence="20 21">Jerry-YX</strain>
    </source>
</reference>
<dbReference type="PROSITE" id="PS50113">
    <property type="entry name" value="PAC"/>
    <property type="match status" value="1"/>
</dbReference>
<dbReference type="Gene3D" id="1.10.287.130">
    <property type="match status" value="1"/>
</dbReference>
<keyword evidence="4" id="KW-1003">Cell membrane</keyword>
<evidence type="ECO:0000313" key="20">
    <source>
        <dbReference type="EMBL" id="QSV46997.1"/>
    </source>
</evidence>
<keyword evidence="7 15" id="KW-0812">Transmembrane</keyword>
<evidence type="ECO:0000256" key="12">
    <source>
        <dbReference type="ARBA" id="ARBA00023012"/>
    </source>
</evidence>
<feature type="transmembrane region" description="Helical" evidence="15">
    <location>
        <begin position="327"/>
        <end position="347"/>
    </location>
</feature>
<dbReference type="Pfam" id="PF02518">
    <property type="entry name" value="HATPase_c"/>
    <property type="match status" value="1"/>
</dbReference>
<keyword evidence="8" id="KW-0547">Nucleotide-binding</keyword>
<feature type="domain" description="Histidine kinase" evidence="16">
    <location>
        <begin position="563"/>
        <end position="775"/>
    </location>
</feature>
<dbReference type="EC" id="2.7.13.3" evidence="3"/>
<dbReference type="InterPro" id="IPR003594">
    <property type="entry name" value="HATPase_dom"/>
</dbReference>
<evidence type="ECO:0000256" key="5">
    <source>
        <dbReference type="ARBA" id="ARBA00022553"/>
    </source>
</evidence>
<keyword evidence="5" id="KW-0597">Phosphoprotein</keyword>
<dbReference type="InterPro" id="IPR050351">
    <property type="entry name" value="BphY/WalK/GraS-like"/>
</dbReference>
<dbReference type="Gene3D" id="3.30.565.10">
    <property type="entry name" value="Histidine kinase-like ATPase, C-terminal domain"/>
    <property type="match status" value="1"/>
</dbReference>
<keyword evidence="11 15" id="KW-1133">Transmembrane helix</keyword>
<dbReference type="Pfam" id="PF00512">
    <property type="entry name" value="HisKA"/>
    <property type="match status" value="1"/>
</dbReference>
<evidence type="ECO:0000256" key="15">
    <source>
        <dbReference type="SAM" id="Phobius"/>
    </source>
</evidence>
<evidence type="ECO:0000259" key="18">
    <source>
        <dbReference type="PROSITE" id="PS50113"/>
    </source>
</evidence>
<keyword evidence="13 15" id="KW-0472">Membrane</keyword>
<dbReference type="InterPro" id="IPR004358">
    <property type="entry name" value="Sig_transdc_His_kin-like_C"/>
</dbReference>
<evidence type="ECO:0000256" key="14">
    <source>
        <dbReference type="SAM" id="Coils"/>
    </source>
</evidence>
<dbReference type="PANTHER" id="PTHR42878:SF15">
    <property type="entry name" value="BACTERIOPHYTOCHROME"/>
    <property type="match status" value="1"/>
</dbReference>
<evidence type="ECO:0000256" key="8">
    <source>
        <dbReference type="ARBA" id="ARBA00022741"/>
    </source>
</evidence>
<dbReference type="RefSeq" id="WP_207164818.1">
    <property type="nucleotide sequence ID" value="NZ_CP071382.1"/>
</dbReference>
<organism evidence="20 21">
    <name type="scientific">Geobacter benzoatilyticus</name>
    <dbReference type="NCBI Taxonomy" id="2815309"/>
    <lineage>
        <taxon>Bacteria</taxon>
        <taxon>Pseudomonadati</taxon>
        <taxon>Thermodesulfobacteriota</taxon>
        <taxon>Desulfuromonadia</taxon>
        <taxon>Geobacterales</taxon>
        <taxon>Geobacteraceae</taxon>
        <taxon>Geobacter</taxon>
    </lineage>
</organism>
<feature type="domain" description="PAC" evidence="18">
    <location>
        <begin position="480"/>
        <end position="534"/>
    </location>
</feature>
<keyword evidence="12" id="KW-0902">Two-component regulatory system</keyword>
<evidence type="ECO:0000313" key="21">
    <source>
        <dbReference type="Proteomes" id="UP000663651"/>
    </source>
</evidence>
<feature type="domain" description="PAS" evidence="17">
    <location>
        <begin position="405"/>
        <end position="457"/>
    </location>
</feature>
<dbReference type="SUPFAM" id="SSF103190">
    <property type="entry name" value="Sensory domain-like"/>
    <property type="match status" value="1"/>
</dbReference>
<proteinExistence type="predicted"/>
<keyword evidence="9" id="KW-0418">Kinase</keyword>
<evidence type="ECO:0000256" key="10">
    <source>
        <dbReference type="ARBA" id="ARBA00022840"/>
    </source>
</evidence>
<dbReference type="InterPro" id="IPR013767">
    <property type="entry name" value="PAS_fold"/>
</dbReference>
<dbReference type="InterPro" id="IPR036097">
    <property type="entry name" value="HisK_dim/P_sf"/>
</dbReference>
<name>A0ABX7Q727_9BACT</name>
<dbReference type="PANTHER" id="PTHR42878">
    <property type="entry name" value="TWO-COMPONENT HISTIDINE KINASE"/>
    <property type="match status" value="1"/>
</dbReference>
<dbReference type="NCBIfam" id="TIGR00229">
    <property type="entry name" value="sensory_box"/>
    <property type="match status" value="1"/>
</dbReference>
<evidence type="ECO:0000256" key="13">
    <source>
        <dbReference type="ARBA" id="ARBA00023136"/>
    </source>
</evidence>
<dbReference type="SUPFAM" id="SSF47384">
    <property type="entry name" value="Homodimeric domain of signal transducing histidine kinase"/>
    <property type="match status" value="1"/>
</dbReference>
<evidence type="ECO:0000259" key="17">
    <source>
        <dbReference type="PROSITE" id="PS50112"/>
    </source>
</evidence>
<evidence type="ECO:0000256" key="4">
    <source>
        <dbReference type="ARBA" id="ARBA00022475"/>
    </source>
</evidence>
<comment type="catalytic activity">
    <reaction evidence="1">
        <text>ATP + protein L-histidine = ADP + protein N-phospho-L-histidine.</text>
        <dbReference type="EC" id="2.7.13.3"/>
    </reaction>
</comment>
<dbReference type="CDD" id="cd00082">
    <property type="entry name" value="HisKA"/>
    <property type="match status" value="1"/>
</dbReference>
<evidence type="ECO:0000256" key="7">
    <source>
        <dbReference type="ARBA" id="ARBA00022692"/>
    </source>
</evidence>
<sequence length="775" mass="85662">MRKIPVPGLLGSFIIFVTALFLLHTALDYNRTFAVARKSSARVLDQSSHTVHAELRRISYAVQQLFAVIDRGNQEAALDFITPVTVNRITVPFLKNDASLTSVNYGNASGDGYLVLQTATGFRNRLKLAGEAGKVTWIELDPQGRETARNTQSDDYDPRSRPWYREAAKGKGVRWGEPYIFRTTGDLGITASIALSPRPGKAGEVVGVDIKLKDFSRFLAKIAVHEQIGIDVFDGQGFIIASSRYADFEKRPAGHAATLPRVSDAGYGLQKSILDRFRTSGQDQFDLGYGGRRYFAKVAPFSLGDGKTVLTVMTLPRNAFMAEFLAAFYRNIALFVLSLSVLAAYFLGRYLMPMRRIASYAREFNLDTPMLPLPLKGASEVESLAVSVNAMVDTIRQKAAALRLSEEHYRTLVQSAGCIILRWDTTGAITFINEPGAEFFGYRPEELAGKHVIGTIVAEIDSSGKDLVGMIEGICADPQAYVSNRNENVTKDGRRVWINWSNVAVRDEQGMPIEILSVGIDVTFQVEAEREIKALNDRLEQRVRERTAAYEASNRELEAFCYSVSHDLRAPLRHIDGFSRILQEDYASALPDQARSVLERISQSAGRMAELIDDLLNLSRVARQEMSPVPVNLSAIAREVSAELHQRDSLRQVSLTIADGVEVKGDSLLLRLVLENLLGNAWKYTTHAAPARIAFGVEMTPEGPACFVSDNGVGFDMAYVGKLFQPFQRLHRTDEFEGTGIGLAIVHRIIARHGGRVWATGDIGKGATVFFMLPP</sequence>
<evidence type="ECO:0000259" key="19">
    <source>
        <dbReference type="PROSITE" id="PS50885"/>
    </source>
</evidence>
<evidence type="ECO:0000256" key="3">
    <source>
        <dbReference type="ARBA" id="ARBA00012438"/>
    </source>
</evidence>
<dbReference type="InterPro" id="IPR001610">
    <property type="entry name" value="PAC"/>
</dbReference>
<dbReference type="InterPro" id="IPR029151">
    <property type="entry name" value="Sensor-like_sf"/>
</dbReference>
<dbReference type="SMART" id="SM00388">
    <property type="entry name" value="HisKA"/>
    <property type="match status" value="1"/>
</dbReference>
<evidence type="ECO:0000259" key="16">
    <source>
        <dbReference type="PROSITE" id="PS50109"/>
    </source>
</evidence>
<evidence type="ECO:0000256" key="9">
    <source>
        <dbReference type="ARBA" id="ARBA00022777"/>
    </source>
</evidence>
<dbReference type="InterPro" id="IPR000014">
    <property type="entry name" value="PAS"/>
</dbReference>
<evidence type="ECO:0000256" key="1">
    <source>
        <dbReference type="ARBA" id="ARBA00000085"/>
    </source>
</evidence>
<dbReference type="InterPro" id="IPR000700">
    <property type="entry name" value="PAS-assoc_C"/>
</dbReference>
<evidence type="ECO:0000256" key="2">
    <source>
        <dbReference type="ARBA" id="ARBA00004651"/>
    </source>
</evidence>
<gene>
    <name evidence="20" type="ORF">JZM60_06960</name>
</gene>
<accession>A0ABX7Q727</accession>
<dbReference type="SMART" id="SM00086">
    <property type="entry name" value="PAC"/>
    <property type="match status" value="1"/>
</dbReference>
<keyword evidence="6" id="KW-0808">Transferase</keyword>
<dbReference type="SMART" id="SM00091">
    <property type="entry name" value="PAS"/>
    <property type="match status" value="1"/>
</dbReference>
<dbReference type="SUPFAM" id="SSF55785">
    <property type="entry name" value="PYP-like sensor domain (PAS domain)"/>
    <property type="match status" value="1"/>
</dbReference>
<dbReference type="InterPro" id="IPR035965">
    <property type="entry name" value="PAS-like_dom_sf"/>
</dbReference>
<dbReference type="InterPro" id="IPR005467">
    <property type="entry name" value="His_kinase_dom"/>
</dbReference>
<dbReference type="SUPFAM" id="SSF55874">
    <property type="entry name" value="ATPase domain of HSP90 chaperone/DNA topoisomerase II/histidine kinase"/>
    <property type="match status" value="1"/>
</dbReference>
<dbReference type="Pfam" id="PF22673">
    <property type="entry name" value="MCP-like_PDC_1"/>
    <property type="match status" value="1"/>
</dbReference>
<dbReference type="InterPro" id="IPR003660">
    <property type="entry name" value="HAMP_dom"/>
</dbReference>
<dbReference type="PROSITE" id="PS50109">
    <property type="entry name" value="HIS_KIN"/>
    <property type="match status" value="1"/>
</dbReference>
<dbReference type="EMBL" id="CP071382">
    <property type="protein sequence ID" value="QSV46997.1"/>
    <property type="molecule type" value="Genomic_DNA"/>
</dbReference>
<evidence type="ECO:0000256" key="11">
    <source>
        <dbReference type="ARBA" id="ARBA00022989"/>
    </source>
</evidence>
<dbReference type="Gene3D" id="3.30.450.20">
    <property type="entry name" value="PAS domain"/>
    <property type="match status" value="3"/>
</dbReference>
<feature type="coiled-coil region" evidence="14">
    <location>
        <begin position="525"/>
        <end position="556"/>
    </location>
</feature>